<protein>
    <submittedName>
        <fullName evidence="2">Uncharacterized protein</fullName>
    </submittedName>
</protein>
<evidence type="ECO:0000313" key="2">
    <source>
        <dbReference type="EMBL" id="HCL02001.1"/>
    </source>
</evidence>
<organism evidence="2 3">
    <name type="scientific">Lachnoclostridium phytofermentans</name>
    <dbReference type="NCBI Taxonomy" id="66219"/>
    <lineage>
        <taxon>Bacteria</taxon>
        <taxon>Bacillati</taxon>
        <taxon>Bacillota</taxon>
        <taxon>Clostridia</taxon>
        <taxon>Lachnospirales</taxon>
        <taxon>Lachnospiraceae</taxon>
    </lineage>
</organism>
<evidence type="ECO:0000256" key="1">
    <source>
        <dbReference type="SAM" id="Phobius"/>
    </source>
</evidence>
<keyword evidence="1" id="KW-0812">Transmembrane</keyword>
<sequence>MSNTKIVVIKLKQIIYGAIFAVLGIVLLILLLALFRSGKKDSGANEDTAKYIPGVYTSVVALNDSTLNLEVIVDKNHINSVQLINLDEAITTMYPLVAPSIKSIADQLCNDVDIASIQIEEDSKYTQTLLLDAVEQTLEKALITPVDHSVDKQADTKK</sequence>
<dbReference type="Proteomes" id="UP000262969">
    <property type="component" value="Unassembled WGS sequence"/>
</dbReference>
<comment type="caution">
    <text evidence="2">The sequence shown here is derived from an EMBL/GenBank/DDBJ whole genome shotgun (WGS) entry which is preliminary data.</text>
</comment>
<dbReference type="AlphaFoldDB" id="A0A3D2X4D3"/>
<reference evidence="2 3" key="1">
    <citation type="journal article" date="2018" name="Nat. Biotechnol.">
        <title>A standardized bacterial taxonomy based on genome phylogeny substantially revises the tree of life.</title>
        <authorList>
            <person name="Parks D.H."/>
            <person name="Chuvochina M."/>
            <person name="Waite D.W."/>
            <person name="Rinke C."/>
            <person name="Skarshewski A."/>
            <person name="Chaumeil P.A."/>
            <person name="Hugenholtz P."/>
        </authorList>
    </citation>
    <scope>NUCLEOTIDE SEQUENCE [LARGE SCALE GENOMIC DNA]</scope>
    <source>
        <strain evidence="2">UBA11728</strain>
    </source>
</reference>
<keyword evidence="1" id="KW-1133">Transmembrane helix</keyword>
<name>A0A3D2X4D3_9FIRM</name>
<keyword evidence="1" id="KW-0472">Membrane</keyword>
<dbReference type="EMBL" id="DPVV01000208">
    <property type="protein sequence ID" value="HCL02001.1"/>
    <property type="molecule type" value="Genomic_DNA"/>
</dbReference>
<proteinExistence type="predicted"/>
<accession>A0A3D2X4D3</accession>
<evidence type="ECO:0000313" key="3">
    <source>
        <dbReference type="Proteomes" id="UP000262969"/>
    </source>
</evidence>
<gene>
    <name evidence="2" type="ORF">DHW61_06220</name>
</gene>
<feature type="transmembrane region" description="Helical" evidence="1">
    <location>
        <begin position="14"/>
        <end position="35"/>
    </location>
</feature>